<organism evidence="1 2">
    <name type="scientific">Leptospira kemamanensis</name>
    <dbReference type="NCBI Taxonomy" id="2484942"/>
    <lineage>
        <taxon>Bacteria</taxon>
        <taxon>Pseudomonadati</taxon>
        <taxon>Spirochaetota</taxon>
        <taxon>Spirochaetia</taxon>
        <taxon>Leptospirales</taxon>
        <taxon>Leptospiraceae</taxon>
        <taxon>Leptospira</taxon>
    </lineage>
</organism>
<evidence type="ECO:0000313" key="1">
    <source>
        <dbReference type="EMBL" id="TGL54048.1"/>
    </source>
</evidence>
<protein>
    <submittedName>
        <fullName evidence="1">Uncharacterized protein</fullName>
    </submittedName>
</protein>
<dbReference type="Proteomes" id="UP000297609">
    <property type="component" value="Unassembled WGS sequence"/>
</dbReference>
<reference evidence="1" key="1">
    <citation type="journal article" date="2019" name="PLoS Negl. Trop. Dis.">
        <title>Revisiting the worldwide diversity of Leptospira species in the environment.</title>
        <authorList>
            <person name="Vincent A.T."/>
            <person name="Schiettekatte O."/>
            <person name="Bourhy P."/>
            <person name="Veyrier F.J."/>
            <person name="Picardeau M."/>
        </authorList>
    </citation>
    <scope>NUCLEOTIDE SEQUENCE [LARGE SCALE GENOMIC DNA]</scope>
    <source>
        <strain evidence="1">201702454</strain>
    </source>
</reference>
<accession>A0A4R9JSE9</accession>
<gene>
    <name evidence="1" type="ORF">EHQ59_07585</name>
</gene>
<dbReference type="RefSeq" id="WP_135618923.1">
    <property type="nucleotide sequence ID" value="NZ_RQGG01000019.1"/>
</dbReference>
<comment type="caution">
    <text evidence="1">The sequence shown here is derived from an EMBL/GenBank/DDBJ whole genome shotgun (WGS) entry which is preliminary data.</text>
</comment>
<dbReference type="AlphaFoldDB" id="A0A4R9JSE9"/>
<sequence>MKQLKKISYYLFCSVIISGMVFCKSAGEKREAEYRDTQFNQYVYEKTCVKIWPEVKSYMNREKFFLPDSPSGQTSFTVNSEWRDDSFGSSRVKKSLTIVAQEVEKKGCTLNITLNEEDTSGGQMTQRFKNRNTYYERELIAKIEPKRYEKIIKEGERIKGELDHQKK</sequence>
<keyword evidence="2" id="KW-1185">Reference proteome</keyword>
<proteinExistence type="predicted"/>
<evidence type="ECO:0000313" key="2">
    <source>
        <dbReference type="Proteomes" id="UP000297609"/>
    </source>
</evidence>
<dbReference type="EMBL" id="RQGG01000019">
    <property type="protein sequence ID" value="TGL54048.1"/>
    <property type="molecule type" value="Genomic_DNA"/>
</dbReference>
<name>A0A4R9JSE9_9LEPT</name>